<dbReference type="PANTHER" id="PTHR30558:SF3">
    <property type="entry name" value="BIOPOLYMER TRANSPORT PROTEIN EXBD-RELATED"/>
    <property type="match status" value="1"/>
</dbReference>
<dbReference type="GO" id="GO:0015031">
    <property type="term" value="P:protein transport"/>
    <property type="evidence" value="ECO:0007669"/>
    <property type="project" value="UniProtKB-KW"/>
</dbReference>
<comment type="similarity">
    <text evidence="2 7">Belongs to the ExbD/TolR family.</text>
</comment>
<organism evidence="8 9">
    <name type="scientific">Parvicella tangerina</name>
    <dbReference type="NCBI Taxonomy" id="2829795"/>
    <lineage>
        <taxon>Bacteria</taxon>
        <taxon>Pseudomonadati</taxon>
        <taxon>Bacteroidota</taxon>
        <taxon>Flavobacteriia</taxon>
        <taxon>Flavobacteriales</taxon>
        <taxon>Parvicellaceae</taxon>
        <taxon>Parvicella</taxon>
    </lineage>
</organism>
<comment type="subcellular location">
    <subcellularLocation>
        <location evidence="1">Cell membrane</location>
        <topology evidence="1">Single-pass membrane protein</topology>
    </subcellularLocation>
    <subcellularLocation>
        <location evidence="7">Cell membrane</location>
        <topology evidence="7">Single-pass type II membrane protein</topology>
    </subcellularLocation>
</comment>
<name>A0A916NTM4_9FLAO</name>
<sequence>MAKRELEEINASSMADIAFLLLVFFLVTTTFSKETQVEEKLPRKTEEPPVKFYPYNILEILANKNDRILIEGEHDIDDPAEIADYVKDFYIHPASEDKKKWPEVKKVTSTFCKSKIESYKPYLSDPELGEKYEDSIKIFEKKLMAADLLGGSYNEISDKAVIAITLDNSTKYETYIGVLDGILTGLTDLRNELSQKYFNKPYTELDKDIPEEKDMIEACQLVYPKRIFKAKGIASDE</sequence>
<dbReference type="Pfam" id="PF02472">
    <property type="entry name" value="ExbD"/>
    <property type="match status" value="1"/>
</dbReference>
<keyword evidence="7" id="KW-0653">Protein transport</keyword>
<keyword evidence="6" id="KW-0472">Membrane</keyword>
<evidence type="ECO:0008006" key="10">
    <source>
        <dbReference type="Google" id="ProtNLM"/>
    </source>
</evidence>
<dbReference type="PANTHER" id="PTHR30558">
    <property type="entry name" value="EXBD MEMBRANE COMPONENT OF PMF-DRIVEN MACROMOLECULE IMPORT SYSTEM"/>
    <property type="match status" value="1"/>
</dbReference>
<dbReference type="GO" id="GO:0005886">
    <property type="term" value="C:plasma membrane"/>
    <property type="evidence" value="ECO:0007669"/>
    <property type="project" value="UniProtKB-SubCell"/>
</dbReference>
<keyword evidence="5" id="KW-1133">Transmembrane helix</keyword>
<dbReference type="EMBL" id="OU015584">
    <property type="protein sequence ID" value="CAG5086102.1"/>
    <property type="molecule type" value="Genomic_DNA"/>
</dbReference>
<evidence type="ECO:0000256" key="6">
    <source>
        <dbReference type="ARBA" id="ARBA00023136"/>
    </source>
</evidence>
<dbReference type="Proteomes" id="UP000683507">
    <property type="component" value="Chromosome"/>
</dbReference>
<keyword evidence="7" id="KW-0813">Transport</keyword>
<protein>
    <recommendedName>
        <fullName evidence="10">Biopolymer transporter ExbD</fullName>
    </recommendedName>
</protein>
<dbReference type="InterPro" id="IPR003400">
    <property type="entry name" value="ExbD"/>
</dbReference>
<evidence type="ECO:0000256" key="4">
    <source>
        <dbReference type="ARBA" id="ARBA00022692"/>
    </source>
</evidence>
<evidence type="ECO:0000256" key="7">
    <source>
        <dbReference type="RuleBase" id="RU003879"/>
    </source>
</evidence>
<evidence type="ECO:0000313" key="9">
    <source>
        <dbReference type="Proteomes" id="UP000683507"/>
    </source>
</evidence>
<evidence type="ECO:0000256" key="3">
    <source>
        <dbReference type="ARBA" id="ARBA00022475"/>
    </source>
</evidence>
<evidence type="ECO:0000256" key="2">
    <source>
        <dbReference type="ARBA" id="ARBA00005811"/>
    </source>
</evidence>
<proteinExistence type="inferred from homology"/>
<dbReference type="RefSeq" id="WP_258543202.1">
    <property type="nucleotide sequence ID" value="NZ_OU015584.1"/>
</dbReference>
<dbReference type="GO" id="GO:0022857">
    <property type="term" value="F:transmembrane transporter activity"/>
    <property type="evidence" value="ECO:0007669"/>
    <property type="project" value="InterPro"/>
</dbReference>
<gene>
    <name evidence="8" type="ORF">CRYO30217_03008</name>
</gene>
<evidence type="ECO:0000313" key="8">
    <source>
        <dbReference type="EMBL" id="CAG5086102.1"/>
    </source>
</evidence>
<keyword evidence="3" id="KW-1003">Cell membrane</keyword>
<evidence type="ECO:0000256" key="5">
    <source>
        <dbReference type="ARBA" id="ARBA00022989"/>
    </source>
</evidence>
<evidence type="ECO:0000256" key="1">
    <source>
        <dbReference type="ARBA" id="ARBA00004162"/>
    </source>
</evidence>
<dbReference type="AlphaFoldDB" id="A0A916NTM4"/>
<accession>A0A916NTM4</accession>
<dbReference type="KEGG" id="ptan:CRYO30217_03008"/>
<reference evidence="8" key="1">
    <citation type="submission" date="2021-04" db="EMBL/GenBank/DDBJ databases">
        <authorList>
            <person name="Rodrigo-Torres L."/>
            <person name="Arahal R. D."/>
            <person name="Lucena T."/>
        </authorList>
    </citation>
    <scope>NUCLEOTIDE SEQUENCE</scope>
    <source>
        <strain evidence="8">AS29M-1</strain>
    </source>
</reference>
<keyword evidence="4 7" id="KW-0812">Transmembrane</keyword>
<keyword evidence="9" id="KW-1185">Reference proteome</keyword>